<dbReference type="EMBL" id="ML213590">
    <property type="protein sequence ID" value="TFK44525.1"/>
    <property type="molecule type" value="Genomic_DNA"/>
</dbReference>
<protein>
    <submittedName>
        <fullName evidence="1">Uncharacterized protein</fullName>
    </submittedName>
</protein>
<sequence length="224" mass="25877">MAWPTDLELYDTIDSWFSPCATINKKKTLCYVVSAGAYIAYGGDQICCLLHLAIPDADINSAFEILVFEGYRPSDFAGMILVREGNEFDKIMLATDSWWHLDSRVRGSVVEYNDARMVSTWAYLTALVEIVATSLLTIGTWPSWFHWQLGQWTDLVNANYGQLEAAPIMPCDKFFIRHYRRIRSLKNGVKLAQLWKKLREGDITVEHAEEQAPKPRQDWRYRMK</sequence>
<proteinExistence type="predicted"/>
<reference evidence="1 2" key="1">
    <citation type="journal article" date="2019" name="Nat. Ecol. Evol.">
        <title>Megaphylogeny resolves global patterns of mushroom evolution.</title>
        <authorList>
            <person name="Varga T."/>
            <person name="Krizsan K."/>
            <person name="Foldi C."/>
            <person name="Dima B."/>
            <person name="Sanchez-Garcia M."/>
            <person name="Sanchez-Ramirez S."/>
            <person name="Szollosi G.J."/>
            <person name="Szarkandi J.G."/>
            <person name="Papp V."/>
            <person name="Albert L."/>
            <person name="Andreopoulos W."/>
            <person name="Angelini C."/>
            <person name="Antonin V."/>
            <person name="Barry K.W."/>
            <person name="Bougher N.L."/>
            <person name="Buchanan P."/>
            <person name="Buyck B."/>
            <person name="Bense V."/>
            <person name="Catcheside P."/>
            <person name="Chovatia M."/>
            <person name="Cooper J."/>
            <person name="Damon W."/>
            <person name="Desjardin D."/>
            <person name="Finy P."/>
            <person name="Geml J."/>
            <person name="Haridas S."/>
            <person name="Hughes K."/>
            <person name="Justo A."/>
            <person name="Karasinski D."/>
            <person name="Kautmanova I."/>
            <person name="Kiss B."/>
            <person name="Kocsube S."/>
            <person name="Kotiranta H."/>
            <person name="LaButti K.M."/>
            <person name="Lechner B.E."/>
            <person name="Liimatainen K."/>
            <person name="Lipzen A."/>
            <person name="Lukacs Z."/>
            <person name="Mihaltcheva S."/>
            <person name="Morgado L.N."/>
            <person name="Niskanen T."/>
            <person name="Noordeloos M.E."/>
            <person name="Ohm R.A."/>
            <person name="Ortiz-Santana B."/>
            <person name="Ovrebo C."/>
            <person name="Racz N."/>
            <person name="Riley R."/>
            <person name="Savchenko A."/>
            <person name="Shiryaev A."/>
            <person name="Soop K."/>
            <person name="Spirin V."/>
            <person name="Szebenyi C."/>
            <person name="Tomsovsky M."/>
            <person name="Tulloss R.E."/>
            <person name="Uehling J."/>
            <person name="Grigoriev I.V."/>
            <person name="Vagvolgyi C."/>
            <person name="Papp T."/>
            <person name="Martin F.M."/>
            <person name="Miettinen O."/>
            <person name="Hibbett D.S."/>
            <person name="Nagy L.G."/>
        </authorList>
    </citation>
    <scope>NUCLEOTIDE SEQUENCE [LARGE SCALE GENOMIC DNA]</scope>
    <source>
        <strain evidence="1 2">CBS 166.37</strain>
    </source>
</reference>
<evidence type="ECO:0000313" key="1">
    <source>
        <dbReference type="EMBL" id="TFK44525.1"/>
    </source>
</evidence>
<evidence type="ECO:0000313" key="2">
    <source>
        <dbReference type="Proteomes" id="UP000308652"/>
    </source>
</evidence>
<name>A0A5C3MIK9_9AGAR</name>
<accession>A0A5C3MIK9</accession>
<organism evidence="1 2">
    <name type="scientific">Crucibulum laeve</name>
    <dbReference type="NCBI Taxonomy" id="68775"/>
    <lineage>
        <taxon>Eukaryota</taxon>
        <taxon>Fungi</taxon>
        <taxon>Dikarya</taxon>
        <taxon>Basidiomycota</taxon>
        <taxon>Agaricomycotina</taxon>
        <taxon>Agaricomycetes</taxon>
        <taxon>Agaricomycetidae</taxon>
        <taxon>Agaricales</taxon>
        <taxon>Agaricineae</taxon>
        <taxon>Nidulariaceae</taxon>
        <taxon>Crucibulum</taxon>
    </lineage>
</organism>
<dbReference type="AlphaFoldDB" id="A0A5C3MIK9"/>
<gene>
    <name evidence="1" type="ORF">BDQ12DRAFT_673144</name>
</gene>
<dbReference type="Proteomes" id="UP000308652">
    <property type="component" value="Unassembled WGS sequence"/>
</dbReference>
<keyword evidence="2" id="KW-1185">Reference proteome</keyword>